<dbReference type="AlphaFoldDB" id="A0A9X2ELB6"/>
<comment type="caution">
    <text evidence="1">The sequence shown here is derived from an EMBL/GenBank/DDBJ whole genome shotgun (WGS) entry which is preliminary data.</text>
</comment>
<name>A0A9X2ELB6_9GAMM</name>
<dbReference type="Pfam" id="PF14412">
    <property type="entry name" value="AHH"/>
    <property type="match status" value="1"/>
</dbReference>
<proteinExistence type="predicted"/>
<reference evidence="1" key="1">
    <citation type="journal article" date="2022" name="Arch. Microbiol.">
        <title>Microbulbifer okhotskensis sp. nov., isolated from a deep bottom sediment of the Okhotsk Sea.</title>
        <authorList>
            <person name="Romanenko L."/>
            <person name="Kurilenko V."/>
            <person name="Otstavnykh N."/>
            <person name="Velansky P."/>
            <person name="Isaeva M."/>
            <person name="Mikhailov V."/>
        </authorList>
    </citation>
    <scope>NUCLEOTIDE SEQUENCE</scope>
    <source>
        <strain evidence="1">OS29</strain>
    </source>
</reference>
<protein>
    <submittedName>
        <fullName evidence="1">AHH domain-containing protein</fullName>
    </submittedName>
</protein>
<evidence type="ECO:0000313" key="2">
    <source>
        <dbReference type="Proteomes" id="UP001139028"/>
    </source>
</evidence>
<dbReference type="InterPro" id="IPR032871">
    <property type="entry name" value="AHH_dom_containing"/>
</dbReference>
<gene>
    <name evidence="1" type="ORF">MO867_02185</name>
</gene>
<sequence>MEHREVVEIQPHELLMGLAEVIRETQRNVSYYEVKKVAKTHLDQVIDETLKREKKALTEAEIVALASRLYTQIMCKTTTNGLAILSKYYSCAQRMSRQELMSEKHKPSRLGRHLKYVSGRRPLNVSAHAIVSGTHPAAKAARSILARWKIRIDDPGNGVFLPRDSRYIPHKELPLAKNHAQLHTHEYYLNVFNMLSSSNSEQECRLILRLIADQLRNGTFGD</sequence>
<organism evidence="1 2">
    <name type="scientific">Microbulbifer okhotskensis</name>
    <dbReference type="NCBI Taxonomy" id="2926617"/>
    <lineage>
        <taxon>Bacteria</taxon>
        <taxon>Pseudomonadati</taxon>
        <taxon>Pseudomonadota</taxon>
        <taxon>Gammaproteobacteria</taxon>
        <taxon>Cellvibrionales</taxon>
        <taxon>Microbulbiferaceae</taxon>
        <taxon>Microbulbifer</taxon>
    </lineage>
</organism>
<dbReference type="EMBL" id="JALBWM010000005">
    <property type="protein sequence ID" value="MCO1333140.1"/>
    <property type="molecule type" value="Genomic_DNA"/>
</dbReference>
<accession>A0A9X2ELB6</accession>
<keyword evidence="2" id="KW-1185">Reference proteome</keyword>
<dbReference type="Proteomes" id="UP001139028">
    <property type="component" value="Unassembled WGS sequence"/>
</dbReference>
<dbReference type="RefSeq" id="WP_252464309.1">
    <property type="nucleotide sequence ID" value="NZ_JALBWM010000005.1"/>
</dbReference>
<evidence type="ECO:0000313" key="1">
    <source>
        <dbReference type="EMBL" id="MCO1333140.1"/>
    </source>
</evidence>